<evidence type="ECO:0000259" key="7">
    <source>
        <dbReference type="PROSITE" id="PS51007"/>
    </source>
</evidence>
<dbReference type="InterPro" id="IPR009056">
    <property type="entry name" value="Cyt_c-like_dom"/>
</dbReference>
<dbReference type="Proteomes" id="UP000199533">
    <property type="component" value="Unassembled WGS sequence"/>
</dbReference>
<feature type="signal peptide" evidence="5">
    <location>
        <begin position="1"/>
        <end position="19"/>
    </location>
</feature>
<dbReference type="AlphaFoldDB" id="A0A1I4GU32"/>
<dbReference type="SUPFAM" id="SSF46626">
    <property type="entry name" value="Cytochrome c"/>
    <property type="match status" value="1"/>
</dbReference>
<dbReference type="PANTHER" id="PTHR30600:SF4">
    <property type="entry name" value="CYTOCHROME C DOMAIN-CONTAINING PROTEIN"/>
    <property type="match status" value="1"/>
</dbReference>
<evidence type="ECO:0000256" key="4">
    <source>
        <dbReference type="PROSITE-ProRule" id="PRU00433"/>
    </source>
</evidence>
<dbReference type="GO" id="GO:0004130">
    <property type="term" value="F:cytochrome-c peroxidase activity"/>
    <property type="evidence" value="ECO:0007669"/>
    <property type="project" value="TreeGrafter"/>
</dbReference>
<accession>A0A1I4GU32</accession>
<feature type="domain" description="Cytochrome c" evidence="7">
    <location>
        <begin position="405"/>
        <end position="537"/>
    </location>
</feature>
<feature type="domain" description="Fibronectin type-III" evidence="6">
    <location>
        <begin position="21"/>
        <end position="112"/>
    </location>
</feature>
<dbReference type="GO" id="GO:0020037">
    <property type="term" value="F:heme binding"/>
    <property type="evidence" value="ECO:0007669"/>
    <property type="project" value="InterPro"/>
</dbReference>
<dbReference type="RefSeq" id="WP_211753506.1">
    <property type="nucleotide sequence ID" value="NZ_FOSP01000063.1"/>
</dbReference>
<evidence type="ECO:0000256" key="5">
    <source>
        <dbReference type="SAM" id="SignalP"/>
    </source>
</evidence>
<keyword evidence="9" id="KW-1185">Reference proteome</keyword>
<gene>
    <name evidence="8" type="ORF">SAMN05216302_10635</name>
</gene>
<sequence length="537" mass="58345">MKQLFIFFITFLILSNVQAAPPAAPFVSYTVSGLSTSASWQPVGGAQGYKLYWAEYPVKIPVKTIHHIDLGEQTDFAAELNKGDMLYVAITAYNQDGESDFSNIELIAINNELSGGDTTIFDQSSNAFDNPAPNLDDEGEARHIIGDTEFEQTFVTAPAIINSGLGPTFNNTSCAACHPKDGRGTPPVAGGISNSFFLRLSIPGSDPETNGPLPVPGFGTQLFDRAVFGVQPEAQVETIYTEINGQFEDGTPYQLRKPTFTIVDAYRPLPEVYMTSPRVAPPVFGRGLLEAIPEETMLDWADEDDADGDGISGRPNYVWDIVSKTTALGRFGLKANVPSVRVQSAGAYHSDMGITNELFPQESTAGQPQSDGLKDDPELKPGILDDVVFYIQTLAVPARRNIDDPEVKKGQILFNLTGCTACHIPTVKTGELEGVPEVSNQTIHPYTDLLLHDMGEGLADGRPDFLATGREWKTPPLWGIGYTKIVNGHTFFLHDGRARSLTEAILWHGGEAEATKENFRALSAADRASLIKFLESL</sequence>
<dbReference type="InterPro" id="IPR013783">
    <property type="entry name" value="Ig-like_fold"/>
</dbReference>
<dbReference type="InterPro" id="IPR036909">
    <property type="entry name" value="Cyt_c-like_dom_sf"/>
</dbReference>
<dbReference type="InterPro" id="IPR010538">
    <property type="entry name" value="DHOR"/>
</dbReference>
<keyword evidence="5" id="KW-0732">Signal</keyword>
<keyword evidence="1 4" id="KW-0349">Heme</keyword>
<evidence type="ECO:0000313" key="8">
    <source>
        <dbReference type="EMBL" id="SFL33534.1"/>
    </source>
</evidence>
<dbReference type="GO" id="GO:0009055">
    <property type="term" value="F:electron transfer activity"/>
    <property type="evidence" value="ECO:0007669"/>
    <property type="project" value="InterPro"/>
</dbReference>
<evidence type="ECO:0000256" key="2">
    <source>
        <dbReference type="ARBA" id="ARBA00022723"/>
    </source>
</evidence>
<feature type="chain" id="PRO_5011521539" evidence="5">
    <location>
        <begin position="20"/>
        <end position="537"/>
    </location>
</feature>
<dbReference type="GO" id="GO:0046872">
    <property type="term" value="F:metal ion binding"/>
    <property type="evidence" value="ECO:0007669"/>
    <property type="project" value="UniProtKB-KW"/>
</dbReference>
<dbReference type="InterPro" id="IPR051395">
    <property type="entry name" value="Cytochrome_c_Peroxidase/MauG"/>
</dbReference>
<evidence type="ECO:0000256" key="3">
    <source>
        <dbReference type="ARBA" id="ARBA00023004"/>
    </source>
</evidence>
<evidence type="ECO:0000313" key="9">
    <source>
        <dbReference type="Proteomes" id="UP000199533"/>
    </source>
</evidence>
<evidence type="ECO:0000256" key="1">
    <source>
        <dbReference type="ARBA" id="ARBA00022617"/>
    </source>
</evidence>
<dbReference type="Gene3D" id="2.60.40.10">
    <property type="entry name" value="Immunoglobulins"/>
    <property type="match status" value="1"/>
</dbReference>
<dbReference type="InterPro" id="IPR036116">
    <property type="entry name" value="FN3_sf"/>
</dbReference>
<protein>
    <submittedName>
        <fullName evidence="8">CxxC motif-containing protein, DUF1111 family</fullName>
    </submittedName>
</protein>
<dbReference type="PIRSF" id="PIRSF028099">
    <property type="entry name" value="DUF1111"/>
    <property type="match status" value="1"/>
</dbReference>
<keyword evidence="3 4" id="KW-0408">Iron</keyword>
<dbReference type="Pfam" id="PF06537">
    <property type="entry name" value="DHOR"/>
    <property type="match status" value="1"/>
</dbReference>
<dbReference type="PANTHER" id="PTHR30600">
    <property type="entry name" value="CYTOCHROME C PEROXIDASE-RELATED"/>
    <property type="match status" value="1"/>
</dbReference>
<dbReference type="STRING" id="52441.SAMN05216302_10635"/>
<dbReference type="Gene3D" id="1.10.760.10">
    <property type="entry name" value="Cytochrome c-like domain"/>
    <property type="match status" value="1"/>
</dbReference>
<dbReference type="SUPFAM" id="SSF49265">
    <property type="entry name" value="Fibronectin type III"/>
    <property type="match status" value="1"/>
</dbReference>
<name>A0A1I4GU32_9PROT</name>
<organism evidence="8 9">
    <name type="scientific">Nitrosomonas aestuarii</name>
    <dbReference type="NCBI Taxonomy" id="52441"/>
    <lineage>
        <taxon>Bacteria</taxon>
        <taxon>Pseudomonadati</taxon>
        <taxon>Pseudomonadota</taxon>
        <taxon>Betaproteobacteria</taxon>
        <taxon>Nitrosomonadales</taxon>
        <taxon>Nitrosomonadaceae</taxon>
        <taxon>Nitrosomonas</taxon>
    </lineage>
</organism>
<dbReference type="PROSITE" id="PS50853">
    <property type="entry name" value="FN3"/>
    <property type="match status" value="1"/>
</dbReference>
<dbReference type="EMBL" id="FOSP01000063">
    <property type="protein sequence ID" value="SFL33534.1"/>
    <property type="molecule type" value="Genomic_DNA"/>
</dbReference>
<proteinExistence type="predicted"/>
<evidence type="ECO:0000259" key="6">
    <source>
        <dbReference type="PROSITE" id="PS50853"/>
    </source>
</evidence>
<dbReference type="InterPro" id="IPR003961">
    <property type="entry name" value="FN3_dom"/>
</dbReference>
<reference evidence="9" key="1">
    <citation type="submission" date="2016-10" db="EMBL/GenBank/DDBJ databases">
        <authorList>
            <person name="Varghese N."/>
            <person name="Submissions S."/>
        </authorList>
    </citation>
    <scope>NUCLEOTIDE SEQUENCE [LARGE SCALE GENOMIC DNA]</scope>
    <source>
        <strain evidence="9">Nm69</strain>
    </source>
</reference>
<keyword evidence="2 4" id="KW-0479">Metal-binding</keyword>
<dbReference type="PROSITE" id="PS51007">
    <property type="entry name" value="CYTC"/>
    <property type="match status" value="1"/>
</dbReference>